<name>A0AC60PWR8_IXOPE</name>
<dbReference type="EMBL" id="JABSTQ010009830">
    <property type="protein sequence ID" value="KAG0425511.1"/>
    <property type="molecule type" value="Genomic_DNA"/>
</dbReference>
<accession>A0AC60PWR8</accession>
<keyword evidence="2" id="KW-1185">Reference proteome</keyword>
<protein>
    <submittedName>
        <fullName evidence="1">Uncharacterized protein</fullName>
    </submittedName>
</protein>
<organism evidence="1 2">
    <name type="scientific">Ixodes persulcatus</name>
    <name type="common">Taiga tick</name>
    <dbReference type="NCBI Taxonomy" id="34615"/>
    <lineage>
        <taxon>Eukaryota</taxon>
        <taxon>Metazoa</taxon>
        <taxon>Ecdysozoa</taxon>
        <taxon>Arthropoda</taxon>
        <taxon>Chelicerata</taxon>
        <taxon>Arachnida</taxon>
        <taxon>Acari</taxon>
        <taxon>Parasitiformes</taxon>
        <taxon>Ixodida</taxon>
        <taxon>Ixodoidea</taxon>
        <taxon>Ixodidae</taxon>
        <taxon>Ixodinae</taxon>
        <taxon>Ixodes</taxon>
    </lineage>
</organism>
<evidence type="ECO:0000313" key="2">
    <source>
        <dbReference type="Proteomes" id="UP000805193"/>
    </source>
</evidence>
<comment type="caution">
    <text evidence="1">The sequence shown here is derived from an EMBL/GenBank/DDBJ whole genome shotgun (WGS) entry which is preliminary data.</text>
</comment>
<reference evidence="1 2" key="1">
    <citation type="journal article" date="2020" name="Cell">
        <title>Large-Scale Comparative Analyses of Tick Genomes Elucidate Their Genetic Diversity and Vector Capacities.</title>
        <authorList>
            <consortium name="Tick Genome and Microbiome Consortium (TIGMIC)"/>
            <person name="Jia N."/>
            <person name="Wang J."/>
            <person name="Shi W."/>
            <person name="Du L."/>
            <person name="Sun Y."/>
            <person name="Zhan W."/>
            <person name="Jiang J.F."/>
            <person name="Wang Q."/>
            <person name="Zhang B."/>
            <person name="Ji P."/>
            <person name="Bell-Sakyi L."/>
            <person name="Cui X.M."/>
            <person name="Yuan T.T."/>
            <person name="Jiang B.G."/>
            <person name="Yang W.F."/>
            <person name="Lam T.T."/>
            <person name="Chang Q.C."/>
            <person name="Ding S.J."/>
            <person name="Wang X.J."/>
            <person name="Zhu J.G."/>
            <person name="Ruan X.D."/>
            <person name="Zhao L."/>
            <person name="Wei J.T."/>
            <person name="Ye R.Z."/>
            <person name="Que T.C."/>
            <person name="Du C.H."/>
            <person name="Zhou Y.H."/>
            <person name="Cheng J.X."/>
            <person name="Dai P.F."/>
            <person name="Guo W.B."/>
            <person name="Han X.H."/>
            <person name="Huang E.J."/>
            <person name="Li L.F."/>
            <person name="Wei W."/>
            <person name="Gao Y.C."/>
            <person name="Liu J.Z."/>
            <person name="Shao H.Z."/>
            <person name="Wang X."/>
            <person name="Wang C.C."/>
            <person name="Yang T.C."/>
            <person name="Huo Q.B."/>
            <person name="Li W."/>
            <person name="Chen H.Y."/>
            <person name="Chen S.E."/>
            <person name="Zhou L.G."/>
            <person name="Ni X.B."/>
            <person name="Tian J.H."/>
            <person name="Sheng Y."/>
            <person name="Liu T."/>
            <person name="Pan Y.S."/>
            <person name="Xia L.Y."/>
            <person name="Li J."/>
            <person name="Zhao F."/>
            <person name="Cao W.C."/>
        </authorList>
    </citation>
    <scope>NUCLEOTIDE SEQUENCE [LARGE SCALE GENOMIC DNA]</scope>
    <source>
        <strain evidence="1">Iper-2018</strain>
    </source>
</reference>
<proteinExistence type="predicted"/>
<sequence length="1027" mass="116595">MKSLRSARAAARARARSARAQPPPNSPCRRRACVDTYRDLHQHLTLAAPVLTLLRNPWELQREPQLHALRAAACQHTTYDTHSSEEEKENGEPCRLSRATRTVTPRKLLPRCLQESQPVPRTIDLKMNHRRVTLQHKVTLAQGATREEDALATDDHYILSTTIPTSGYKHKKRGVRITEWDRLRKIRQEIAPTTIDNIEEWTQQLQDDVETYTQDIPEEAGITEIDNRLLHMWQARQSLHNRWLRQKHNRTLQLRIARLDQDIAEYATNLTHQQWHQICDNMQGSLGMVKTWHLLKHLLDQENTKAEHRRNMSRLLHHHRGDMDAFLQELQTRYIGNQIPTTVPDYCGSPNEELDSPILEYEVRAALQKLKTTSAPGADGVRNKTLRNLDDNSIEAPISLTSCIGKLFEHIILARLHAYVDDQDLLPHTMIGFRPGLSTQDVLLQIHHQAICTLNQQNYRAVTYNYVKAFLTGRTATLRVGDTTSQTIFMEQLSQIPGLKHSLYADDVTLWAEAGTAGSLEGILQEGIDVVQKYAGIRDMACSTEKSEYMVLRPVRRGKATREQPCRLKLTLQGTEINEVDTIRILGMLFQSNGHNSEMIRKLDSVTHQTSRLIKRISNKHHGMKENDLIRLVQAFVLSRINYVASYMKPYVVERNKLNTIIRGAYKTALGLPIGTSTDKLRALGVHNTVEELIEGHLHSQYTRLTTTATGRHILAALGIQHEGTTQPKMNLPREVRKHLLVSPLPKNMHPEYHDARRRDRCKHLHERYHQDLGAVYTDAADHATNPAMTMVVTNSQGVLLSGGSIATTSTEDAEETAIALALTLPNTTTIISDSKRAVQNYARGRISRFAARILRDFVPTDTVSIVWAPAHSSLPGNDFAHNTARELAYRAAGDRESGLTLHKDVLTTYQEITQAYRLARKRYPAGHKSLSKAQEHTWRRLQTNTYPHPTIYSHIYPDRYTGIYKFCPQPANLTHMMWGCPNLPKRYGNIQTMEQWDALMCSSDPVVQAAACEWAAEAAGAQGLPV</sequence>
<dbReference type="Proteomes" id="UP000805193">
    <property type="component" value="Unassembled WGS sequence"/>
</dbReference>
<feature type="non-terminal residue" evidence="1">
    <location>
        <position position="1027"/>
    </location>
</feature>
<gene>
    <name evidence="1" type="ORF">HPB47_027329</name>
</gene>
<evidence type="ECO:0000313" key="1">
    <source>
        <dbReference type="EMBL" id="KAG0425511.1"/>
    </source>
</evidence>